<reference evidence="2 3" key="1">
    <citation type="submission" date="2017-11" db="EMBL/GenBank/DDBJ databases">
        <title>De-novo sequencing of pomegranate (Punica granatum L.) genome.</title>
        <authorList>
            <person name="Akparov Z."/>
            <person name="Amiraslanov A."/>
            <person name="Hajiyeva S."/>
            <person name="Abbasov M."/>
            <person name="Kaur K."/>
            <person name="Hamwieh A."/>
            <person name="Solovyev V."/>
            <person name="Salamov A."/>
            <person name="Braich B."/>
            <person name="Kosarev P."/>
            <person name="Mahmoud A."/>
            <person name="Hajiyev E."/>
            <person name="Babayeva S."/>
            <person name="Izzatullayeva V."/>
            <person name="Mammadov A."/>
            <person name="Mammadov A."/>
            <person name="Sharifova S."/>
            <person name="Ojaghi J."/>
            <person name="Eynullazada K."/>
            <person name="Bayramov B."/>
            <person name="Abdulazimova A."/>
            <person name="Shahmuradov I."/>
        </authorList>
    </citation>
    <scope>NUCLEOTIDE SEQUENCE [LARGE SCALE GENOMIC DNA]</scope>
    <source>
        <strain evidence="3">cv. AG2017</strain>
        <tissue evidence="2">Leaf</tissue>
    </source>
</reference>
<name>A0A2I0L581_PUNGR</name>
<protein>
    <submittedName>
        <fullName evidence="2">Uncharacterized protein</fullName>
    </submittedName>
</protein>
<organism evidence="2 3">
    <name type="scientific">Punica granatum</name>
    <name type="common">Pomegranate</name>
    <dbReference type="NCBI Taxonomy" id="22663"/>
    <lineage>
        <taxon>Eukaryota</taxon>
        <taxon>Viridiplantae</taxon>
        <taxon>Streptophyta</taxon>
        <taxon>Embryophyta</taxon>
        <taxon>Tracheophyta</taxon>
        <taxon>Spermatophyta</taxon>
        <taxon>Magnoliopsida</taxon>
        <taxon>eudicotyledons</taxon>
        <taxon>Gunneridae</taxon>
        <taxon>Pentapetalae</taxon>
        <taxon>rosids</taxon>
        <taxon>malvids</taxon>
        <taxon>Myrtales</taxon>
        <taxon>Lythraceae</taxon>
        <taxon>Punica</taxon>
    </lineage>
</organism>
<dbReference type="AlphaFoldDB" id="A0A2I0L581"/>
<accession>A0A2I0L581</accession>
<comment type="caution">
    <text evidence="2">The sequence shown here is derived from an EMBL/GenBank/DDBJ whole genome shotgun (WGS) entry which is preliminary data.</text>
</comment>
<dbReference type="EMBL" id="PGOL01000148">
    <property type="protein sequence ID" value="PKI75879.1"/>
    <property type="molecule type" value="Genomic_DNA"/>
</dbReference>
<evidence type="ECO:0000313" key="3">
    <source>
        <dbReference type="Proteomes" id="UP000233551"/>
    </source>
</evidence>
<feature type="compositionally biased region" description="Low complexity" evidence="1">
    <location>
        <begin position="44"/>
        <end position="55"/>
    </location>
</feature>
<evidence type="ECO:0000256" key="1">
    <source>
        <dbReference type="SAM" id="MobiDB-lite"/>
    </source>
</evidence>
<sequence>MRGKNRGRVRVSGDSVERLEECLGARNARSGKDENAGHVRSARRTGGAQGARQARGCECGRAGVRGWRLCSGAIHPRAWSSPKMKKST</sequence>
<keyword evidence="3" id="KW-1185">Reference proteome</keyword>
<evidence type="ECO:0000313" key="2">
    <source>
        <dbReference type="EMBL" id="PKI75879.1"/>
    </source>
</evidence>
<dbReference type="Proteomes" id="UP000233551">
    <property type="component" value="Unassembled WGS sequence"/>
</dbReference>
<gene>
    <name evidence="2" type="ORF">CRG98_003794</name>
</gene>
<proteinExistence type="predicted"/>
<feature type="region of interest" description="Disordered" evidence="1">
    <location>
        <begin position="23"/>
        <end position="55"/>
    </location>
</feature>